<feature type="compositionally biased region" description="Polar residues" evidence="1">
    <location>
        <begin position="264"/>
        <end position="300"/>
    </location>
</feature>
<feature type="compositionally biased region" description="Basic residues" evidence="1">
    <location>
        <begin position="1"/>
        <end position="10"/>
    </location>
</feature>
<sequence length="325" mass="37228">MHHHHGHRGRYVLGGHRDHHHGKMGKFGRRDGCGHNRRGHPMLDGGCPKGKMTMKFGRHHGACMQGDEFHRQMDKGKFMMKFGKGHHQDMMKWKCKMGKQHHKGKGTIEEFFRMMMEYLEETDAESGNDCANEINNQEDTQGQGSNVQTDQEAAEIQEESPDADEMMRFGRCHGSRCHGPHEGKLKMKFGKKHGGHHKDKMGWKCKRDRFEHHAGEGCSPIRAFIDMMCSDGRRRELWKKFARMMMENESETEPEGKNDEANQRTDQTTVQETGQTSNMDTDTIGNAEGNQDHPQTSETAESVKKSAIWIRQVSGRAYYDISGEV</sequence>
<feature type="region of interest" description="Disordered" evidence="1">
    <location>
        <begin position="247"/>
        <end position="305"/>
    </location>
</feature>
<dbReference type="EMBL" id="CAKOFQ010006655">
    <property type="protein sequence ID" value="CAH1954530.1"/>
    <property type="molecule type" value="Genomic_DNA"/>
</dbReference>
<comment type="caution">
    <text evidence="2">The sequence shown here is derived from an EMBL/GenBank/DDBJ whole genome shotgun (WGS) entry which is preliminary data.</text>
</comment>
<feature type="compositionally biased region" description="Acidic residues" evidence="1">
    <location>
        <begin position="152"/>
        <end position="162"/>
    </location>
</feature>
<dbReference type="Proteomes" id="UP001152888">
    <property type="component" value="Unassembled WGS sequence"/>
</dbReference>
<feature type="region of interest" description="Disordered" evidence="1">
    <location>
        <begin position="1"/>
        <end position="23"/>
    </location>
</feature>
<proteinExistence type="predicted"/>
<protein>
    <submittedName>
        <fullName evidence="2">Uncharacterized protein</fullName>
    </submittedName>
</protein>
<dbReference type="OrthoDB" id="6774214at2759"/>
<accession>A0A9P0JPM0</accession>
<gene>
    <name evidence="2" type="ORF">ACAOBT_LOCUS598</name>
</gene>
<feature type="region of interest" description="Disordered" evidence="1">
    <location>
        <begin position="127"/>
        <end position="162"/>
    </location>
</feature>
<evidence type="ECO:0000313" key="3">
    <source>
        <dbReference type="Proteomes" id="UP001152888"/>
    </source>
</evidence>
<evidence type="ECO:0000256" key="1">
    <source>
        <dbReference type="SAM" id="MobiDB-lite"/>
    </source>
</evidence>
<feature type="compositionally biased region" description="Polar residues" evidence="1">
    <location>
        <begin position="133"/>
        <end position="151"/>
    </location>
</feature>
<dbReference type="AlphaFoldDB" id="A0A9P0JPM0"/>
<name>A0A9P0JPM0_ACAOB</name>
<keyword evidence="3" id="KW-1185">Reference proteome</keyword>
<evidence type="ECO:0000313" key="2">
    <source>
        <dbReference type="EMBL" id="CAH1954530.1"/>
    </source>
</evidence>
<feature type="compositionally biased region" description="Basic and acidic residues" evidence="1">
    <location>
        <begin position="254"/>
        <end position="263"/>
    </location>
</feature>
<organism evidence="2 3">
    <name type="scientific">Acanthoscelides obtectus</name>
    <name type="common">Bean weevil</name>
    <name type="synonym">Bruchus obtectus</name>
    <dbReference type="NCBI Taxonomy" id="200917"/>
    <lineage>
        <taxon>Eukaryota</taxon>
        <taxon>Metazoa</taxon>
        <taxon>Ecdysozoa</taxon>
        <taxon>Arthropoda</taxon>
        <taxon>Hexapoda</taxon>
        <taxon>Insecta</taxon>
        <taxon>Pterygota</taxon>
        <taxon>Neoptera</taxon>
        <taxon>Endopterygota</taxon>
        <taxon>Coleoptera</taxon>
        <taxon>Polyphaga</taxon>
        <taxon>Cucujiformia</taxon>
        <taxon>Chrysomeloidea</taxon>
        <taxon>Chrysomelidae</taxon>
        <taxon>Bruchinae</taxon>
        <taxon>Bruchini</taxon>
        <taxon>Acanthoscelides</taxon>
    </lineage>
</organism>
<reference evidence="2" key="1">
    <citation type="submission" date="2022-03" db="EMBL/GenBank/DDBJ databases">
        <authorList>
            <person name="Sayadi A."/>
        </authorList>
    </citation>
    <scope>NUCLEOTIDE SEQUENCE</scope>
</reference>